<evidence type="ECO:0000313" key="1">
    <source>
        <dbReference type="EMBL" id="EKC57975.1"/>
    </source>
</evidence>
<evidence type="ECO:0008006" key="2">
    <source>
        <dbReference type="Google" id="ProtNLM"/>
    </source>
</evidence>
<protein>
    <recommendedName>
        <fullName evidence="2">WYL domain-containing protein</fullName>
    </recommendedName>
</protein>
<dbReference type="EMBL" id="AJWZ01007062">
    <property type="protein sequence ID" value="EKC57975.1"/>
    <property type="molecule type" value="Genomic_DNA"/>
</dbReference>
<organism evidence="1">
    <name type="scientific">human gut metagenome</name>
    <dbReference type="NCBI Taxonomy" id="408170"/>
    <lineage>
        <taxon>unclassified sequences</taxon>
        <taxon>metagenomes</taxon>
        <taxon>organismal metagenomes</taxon>
    </lineage>
</organism>
<reference evidence="1" key="1">
    <citation type="journal article" date="2013" name="Environ. Microbiol.">
        <title>Microbiota from the distal guts of lean and obese adolescents exhibit partial functional redundancy besides clear differences in community structure.</title>
        <authorList>
            <person name="Ferrer M."/>
            <person name="Ruiz A."/>
            <person name="Lanza F."/>
            <person name="Haange S.B."/>
            <person name="Oberbach A."/>
            <person name="Till H."/>
            <person name="Bargiela R."/>
            <person name="Campoy C."/>
            <person name="Segura M.T."/>
            <person name="Richter M."/>
            <person name="von Bergen M."/>
            <person name="Seifert J."/>
            <person name="Suarez A."/>
        </authorList>
    </citation>
    <scope>NUCLEOTIDE SEQUENCE</scope>
</reference>
<sequence length="137" mass="16136">MPEYLEYSEKDDKFRLISAGKRFGSTINLGRIVSCKREEKAFEGVPEKRSKARPRSVIFELKDERNAMERVLLHFAHFEKTAERIGENLYSIKVYYDKEDETEIVIRILSFGPMIKVTAPVHFIDLIKQRLIEQKKL</sequence>
<accession>K1SVU1</accession>
<proteinExistence type="predicted"/>
<dbReference type="AlphaFoldDB" id="K1SVU1"/>
<comment type="caution">
    <text evidence="1">The sequence shown here is derived from an EMBL/GenBank/DDBJ whole genome shotgun (WGS) entry which is preliminary data.</text>
</comment>
<name>K1SVU1_9ZZZZ</name>
<gene>
    <name evidence="1" type="ORF">OBE_10248</name>
</gene>